<protein>
    <submittedName>
        <fullName evidence="2">Uncharacterized protein</fullName>
    </submittedName>
</protein>
<proteinExistence type="predicted"/>
<comment type="caution">
    <text evidence="2">The sequence shown here is derived from an EMBL/GenBank/DDBJ whole genome shotgun (WGS) entry which is preliminary data.</text>
</comment>
<dbReference type="EMBL" id="LJIJ01001003">
    <property type="protein sequence ID" value="ODM93386.1"/>
    <property type="molecule type" value="Genomic_DNA"/>
</dbReference>
<accession>A0A1D2MJZ5</accession>
<evidence type="ECO:0000313" key="2">
    <source>
        <dbReference type="EMBL" id="ODM93386.1"/>
    </source>
</evidence>
<keyword evidence="1" id="KW-0472">Membrane</keyword>
<dbReference type="AlphaFoldDB" id="A0A1D2MJZ5"/>
<evidence type="ECO:0000313" key="3">
    <source>
        <dbReference type="Proteomes" id="UP000094527"/>
    </source>
</evidence>
<keyword evidence="1" id="KW-1133">Transmembrane helix</keyword>
<keyword evidence="3" id="KW-1185">Reference proteome</keyword>
<sequence>MILNFGYAGSSPGVLKNSYSGYCLLQSRIYSFGDWIGHFVGGLAMLVAGAISIFYSIPAYWAKTCRVCDIDIMCMEPDPDCMKNRKAIYQPLLMLLGRDFCDLFWFCVHWHWYCNNEAVF</sequence>
<feature type="transmembrane region" description="Helical" evidence="1">
    <location>
        <begin position="35"/>
        <end position="57"/>
    </location>
</feature>
<organism evidence="2 3">
    <name type="scientific">Orchesella cincta</name>
    <name type="common">Springtail</name>
    <name type="synonym">Podura cincta</name>
    <dbReference type="NCBI Taxonomy" id="48709"/>
    <lineage>
        <taxon>Eukaryota</taxon>
        <taxon>Metazoa</taxon>
        <taxon>Ecdysozoa</taxon>
        <taxon>Arthropoda</taxon>
        <taxon>Hexapoda</taxon>
        <taxon>Collembola</taxon>
        <taxon>Entomobryomorpha</taxon>
        <taxon>Entomobryoidea</taxon>
        <taxon>Orchesellidae</taxon>
        <taxon>Orchesellinae</taxon>
        <taxon>Orchesella</taxon>
    </lineage>
</organism>
<gene>
    <name evidence="2" type="ORF">Ocin01_13293</name>
</gene>
<reference evidence="2 3" key="1">
    <citation type="journal article" date="2016" name="Genome Biol. Evol.">
        <title>Gene Family Evolution Reflects Adaptation to Soil Environmental Stressors in the Genome of the Collembolan Orchesella cincta.</title>
        <authorList>
            <person name="Faddeeva-Vakhrusheva A."/>
            <person name="Derks M.F."/>
            <person name="Anvar S.Y."/>
            <person name="Agamennone V."/>
            <person name="Suring W."/>
            <person name="Smit S."/>
            <person name="van Straalen N.M."/>
            <person name="Roelofs D."/>
        </authorList>
    </citation>
    <scope>NUCLEOTIDE SEQUENCE [LARGE SCALE GENOMIC DNA]</scope>
    <source>
        <tissue evidence="2">Mixed pool</tissue>
    </source>
</reference>
<dbReference type="Proteomes" id="UP000094527">
    <property type="component" value="Unassembled WGS sequence"/>
</dbReference>
<keyword evidence="1" id="KW-0812">Transmembrane</keyword>
<evidence type="ECO:0000256" key="1">
    <source>
        <dbReference type="SAM" id="Phobius"/>
    </source>
</evidence>
<name>A0A1D2MJZ5_ORCCI</name>